<dbReference type="GO" id="GO:0005506">
    <property type="term" value="F:iron ion binding"/>
    <property type="evidence" value="ECO:0007669"/>
    <property type="project" value="UniProtKB-ARBA"/>
</dbReference>
<keyword evidence="2" id="KW-1185">Reference proteome</keyword>
<dbReference type="InterPro" id="IPR008775">
    <property type="entry name" value="Phytyl_CoA_dOase-like"/>
</dbReference>
<organism evidence="1 2">
    <name type="scientific">Tatumella morbirosei</name>
    <dbReference type="NCBI Taxonomy" id="642227"/>
    <lineage>
        <taxon>Bacteria</taxon>
        <taxon>Pseudomonadati</taxon>
        <taxon>Pseudomonadota</taxon>
        <taxon>Gammaproteobacteria</taxon>
        <taxon>Enterobacterales</taxon>
        <taxon>Erwiniaceae</taxon>
        <taxon>Tatumella</taxon>
    </lineage>
</organism>
<dbReference type="PANTHER" id="PTHR20883:SF49">
    <property type="entry name" value="PHYTANOYL-COA DIOXYGENASE"/>
    <property type="match status" value="1"/>
</dbReference>
<accession>A0A095T788</accession>
<dbReference type="Gene3D" id="2.60.120.620">
    <property type="entry name" value="q2cbj1_9rhob like domain"/>
    <property type="match status" value="1"/>
</dbReference>
<evidence type="ECO:0000313" key="1">
    <source>
        <dbReference type="EMBL" id="KGD72537.1"/>
    </source>
</evidence>
<dbReference type="OrthoDB" id="9814777at2"/>
<dbReference type="SUPFAM" id="SSF51197">
    <property type="entry name" value="Clavaminate synthase-like"/>
    <property type="match status" value="1"/>
</dbReference>
<name>A0A095T788_9GAMM</name>
<evidence type="ECO:0000313" key="2">
    <source>
        <dbReference type="Proteomes" id="UP000029577"/>
    </source>
</evidence>
<keyword evidence="1" id="KW-0560">Oxidoreductase</keyword>
<dbReference type="RefSeq" id="WP_038022246.1">
    <property type="nucleotide sequence ID" value="NZ_JPKR02000003.1"/>
</dbReference>
<protein>
    <submittedName>
        <fullName evidence="1">Phytanoyl-CoA dioxygenase</fullName>
    </submittedName>
</protein>
<sequence length="275" mass="31026">MTKEPPVVIDDKTVETFQKDGVVLLKGVFKPWVETLAEGISELMANPSEYGFARTVIPKDGSAPFFQDYCNWSRIKTFEDFVFNSPAAEIAARLMQSETARFFHEHTLVKQPGGSTITPWHHDQPYYCVEGRQNVSLWIPLDPVEQSISLRCIRGSHLWGDEFSPTRFNGTKLYEHKNFKEMPDIEAHADEYDIVSWAVEPGDAIAFHYRTVHGAAGNHSARSRRVFSARWVGDDAVFVDRGGVTSPPFPELTLKDGEPLISPIFPQVWPTKSVA</sequence>
<dbReference type="PANTHER" id="PTHR20883">
    <property type="entry name" value="PHYTANOYL-COA DIOXYGENASE DOMAIN CONTAINING 1"/>
    <property type="match status" value="1"/>
</dbReference>
<keyword evidence="1" id="KW-0223">Dioxygenase</keyword>
<comment type="caution">
    <text evidence="1">The sequence shown here is derived from an EMBL/GenBank/DDBJ whole genome shotgun (WGS) entry which is preliminary data.</text>
</comment>
<dbReference type="AlphaFoldDB" id="A0A095T788"/>
<dbReference type="STRING" id="642227.HA49_17680"/>
<dbReference type="EMBL" id="JPKR02000003">
    <property type="protein sequence ID" value="KGD72537.1"/>
    <property type="molecule type" value="Genomic_DNA"/>
</dbReference>
<dbReference type="eggNOG" id="COG5285">
    <property type="taxonomic scope" value="Bacteria"/>
</dbReference>
<dbReference type="Proteomes" id="UP000029577">
    <property type="component" value="Unassembled WGS sequence"/>
</dbReference>
<dbReference type="Pfam" id="PF05721">
    <property type="entry name" value="PhyH"/>
    <property type="match status" value="1"/>
</dbReference>
<reference evidence="1" key="1">
    <citation type="submission" date="2014-12" db="EMBL/GenBank/DDBJ databases">
        <title>The draft genome of the Tatumella morbirosei type strain, LMG23360T isolated from pineapple rot.</title>
        <authorList>
            <person name="Smits T.H."/>
            <person name="Palmer M."/>
            <person name="Venter S.N."/>
            <person name="Duffy B."/>
            <person name="Steenkamp E.T."/>
            <person name="Chan W.Y."/>
            <person name="Coutinho T.A."/>
            <person name="Coetzee M.P."/>
            <person name="De Maayer P."/>
        </authorList>
    </citation>
    <scope>NUCLEOTIDE SEQUENCE [LARGE SCALE GENOMIC DNA]</scope>
    <source>
        <strain evidence="1">LMG 23360</strain>
    </source>
</reference>
<gene>
    <name evidence="1" type="ORF">HA49_17680</name>
</gene>
<proteinExistence type="predicted"/>
<dbReference type="GO" id="GO:0016706">
    <property type="term" value="F:2-oxoglutarate-dependent dioxygenase activity"/>
    <property type="evidence" value="ECO:0007669"/>
    <property type="project" value="UniProtKB-ARBA"/>
</dbReference>